<dbReference type="InterPro" id="IPR052044">
    <property type="entry name" value="PKS_Associated_Protein"/>
</dbReference>
<evidence type="ECO:0000313" key="3">
    <source>
        <dbReference type="Proteomes" id="UP000258309"/>
    </source>
</evidence>
<name>A0A3E2HIC8_SCYLI</name>
<dbReference type="InterPro" id="IPR011051">
    <property type="entry name" value="RmlC_Cupin_sf"/>
</dbReference>
<dbReference type="SUPFAM" id="SSF51182">
    <property type="entry name" value="RmlC-like cupins"/>
    <property type="match status" value="1"/>
</dbReference>
<accession>A0A3E2HIC8</accession>
<feature type="domain" description="Cupin type-2" evidence="1">
    <location>
        <begin position="41"/>
        <end position="95"/>
    </location>
</feature>
<dbReference type="Gene3D" id="2.60.120.10">
    <property type="entry name" value="Jelly Rolls"/>
    <property type="match status" value="1"/>
</dbReference>
<dbReference type="EMBL" id="NCSJ02000040">
    <property type="protein sequence ID" value="RFU33180.1"/>
    <property type="molecule type" value="Genomic_DNA"/>
</dbReference>
<dbReference type="PANTHER" id="PTHR36114">
    <property type="entry name" value="16.7 KDA PROTEIN IN WHIE LOCUS"/>
    <property type="match status" value="1"/>
</dbReference>
<dbReference type="InterPro" id="IPR013096">
    <property type="entry name" value="Cupin_2"/>
</dbReference>
<dbReference type="STRING" id="5539.A0A3E2HIC8"/>
<reference evidence="2 3" key="1">
    <citation type="submission" date="2018-05" db="EMBL/GenBank/DDBJ databases">
        <title>Draft genome sequence of Scytalidium lignicola DSM 105466, a ubiquitous saprotrophic fungus.</title>
        <authorList>
            <person name="Buettner E."/>
            <person name="Gebauer A.M."/>
            <person name="Hofrichter M."/>
            <person name="Liers C."/>
            <person name="Kellner H."/>
        </authorList>
    </citation>
    <scope>NUCLEOTIDE SEQUENCE [LARGE SCALE GENOMIC DNA]</scope>
    <source>
        <strain evidence="2 3">DSM 105466</strain>
    </source>
</reference>
<dbReference type="PANTHER" id="PTHR36114:SF1">
    <property type="entry name" value="16.7 KDA PROTEIN IN WHIE LOCUS"/>
    <property type="match status" value="1"/>
</dbReference>
<feature type="non-terminal residue" evidence="2">
    <location>
        <position position="125"/>
    </location>
</feature>
<proteinExistence type="predicted"/>
<protein>
    <recommendedName>
        <fullName evidence="1">Cupin type-2 domain-containing protein</fullName>
    </recommendedName>
</protein>
<keyword evidence="3" id="KW-1185">Reference proteome</keyword>
<gene>
    <name evidence="2" type="ORF">B7463_g3196</name>
</gene>
<evidence type="ECO:0000313" key="2">
    <source>
        <dbReference type="EMBL" id="RFU33180.1"/>
    </source>
</evidence>
<dbReference type="Pfam" id="PF07883">
    <property type="entry name" value="Cupin_2"/>
    <property type="match status" value="1"/>
</dbReference>
<dbReference type="AlphaFoldDB" id="A0A3E2HIC8"/>
<dbReference type="OMA" id="DYWNPRI"/>
<dbReference type="Proteomes" id="UP000258309">
    <property type="component" value="Unassembled WGS sequence"/>
</dbReference>
<feature type="non-terminal residue" evidence="2">
    <location>
        <position position="1"/>
    </location>
</feature>
<dbReference type="CDD" id="cd02226">
    <property type="entry name" value="cupin_YdbB-like"/>
    <property type="match status" value="1"/>
</dbReference>
<evidence type="ECO:0000259" key="1">
    <source>
        <dbReference type="Pfam" id="PF07883"/>
    </source>
</evidence>
<sequence>MHSKLSIPSVLSQITQVYSPKLVANLNKEYDVKVSKFEGPFIWHSHPDTDEFFYVLNGNLTIEIEGEKGVEEVVLGQGELFVALRSVRHRPVGKGEILLIEKCGVVNTGDAEKSNMTKDVEDVRA</sequence>
<organism evidence="2 3">
    <name type="scientific">Scytalidium lignicola</name>
    <name type="common">Hyphomycete</name>
    <dbReference type="NCBI Taxonomy" id="5539"/>
    <lineage>
        <taxon>Eukaryota</taxon>
        <taxon>Fungi</taxon>
        <taxon>Dikarya</taxon>
        <taxon>Ascomycota</taxon>
        <taxon>Pezizomycotina</taxon>
        <taxon>Leotiomycetes</taxon>
        <taxon>Leotiomycetes incertae sedis</taxon>
        <taxon>Scytalidium</taxon>
    </lineage>
</organism>
<comment type="caution">
    <text evidence="2">The sequence shown here is derived from an EMBL/GenBank/DDBJ whole genome shotgun (WGS) entry which is preliminary data.</text>
</comment>
<dbReference type="OrthoDB" id="204928at2759"/>
<dbReference type="InterPro" id="IPR014710">
    <property type="entry name" value="RmlC-like_jellyroll"/>
</dbReference>